<evidence type="ECO:0000313" key="1">
    <source>
        <dbReference type="EMBL" id="RKP54929.1"/>
    </source>
</evidence>
<reference evidence="1 2" key="1">
    <citation type="submission" date="2018-10" db="EMBL/GenBank/DDBJ databases">
        <title>Cohnella sp. M2MS4P-1, whole genome shotgun sequence.</title>
        <authorList>
            <person name="Tuo L."/>
        </authorList>
    </citation>
    <scope>NUCLEOTIDE SEQUENCE [LARGE SCALE GENOMIC DNA]</scope>
    <source>
        <strain evidence="1 2">M2MS4P-1</strain>
    </source>
</reference>
<dbReference type="RefSeq" id="WP_120975308.1">
    <property type="nucleotide sequence ID" value="NZ_RBZM01000004.1"/>
</dbReference>
<sequence>MLYERLVHIYNTTNCRKYYPVSSVDNLYRFIQQSLDQRKKNVSPYGFANFSGFSVENSIQFFMYFSNRDGIFDIIYFFECSKPTCGNRVYLSTDDLNSGDNMISCDECDKEYIVEDIQEFIKAYYAIRKEFLLGVPRIAVTDTGRKDPNSTFQVIKGLTDDLKWDSPSSLSNHLRGDDEGECTDPVTLDQIVKGNIDNSGEAISDAVQTFLDKMYQRYE</sequence>
<organism evidence="1 2">
    <name type="scientific">Cohnella endophytica</name>
    <dbReference type="NCBI Taxonomy" id="2419778"/>
    <lineage>
        <taxon>Bacteria</taxon>
        <taxon>Bacillati</taxon>
        <taxon>Bacillota</taxon>
        <taxon>Bacilli</taxon>
        <taxon>Bacillales</taxon>
        <taxon>Paenibacillaceae</taxon>
        <taxon>Cohnella</taxon>
    </lineage>
</organism>
<dbReference type="AlphaFoldDB" id="A0A494XY91"/>
<comment type="caution">
    <text evidence="1">The sequence shown here is derived from an EMBL/GenBank/DDBJ whole genome shotgun (WGS) entry which is preliminary data.</text>
</comment>
<dbReference type="EMBL" id="RBZM01000004">
    <property type="protein sequence ID" value="RKP54929.1"/>
    <property type="molecule type" value="Genomic_DNA"/>
</dbReference>
<proteinExistence type="predicted"/>
<accession>A0A494XY91</accession>
<gene>
    <name evidence="1" type="ORF">D7Z26_06725</name>
</gene>
<protein>
    <submittedName>
        <fullName evidence="1">Uncharacterized protein</fullName>
    </submittedName>
</protein>
<evidence type="ECO:0000313" key="2">
    <source>
        <dbReference type="Proteomes" id="UP000282076"/>
    </source>
</evidence>
<keyword evidence="2" id="KW-1185">Reference proteome</keyword>
<name>A0A494XY91_9BACL</name>
<dbReference type="Proteomes" id="UP000282076">
    <property type="component" value="Unassembled WGS sequence"/>
</dbReference>
<dbReference type="OrthoDB" id="2650046at2"/>